<sequence>MAQALGPLFGGIEGGATHSTVALMNTDGHIYGPYVIDKSTNHWTIGRETCYQNVLEMVQFAKQQCGCPIETPLRGLCLSLSGMEDVREQNKLIEALKQRDPHLSESYNVCNDSMGALVTASATGGLVLIAGTGSMCRLVTIEGSKDRHYRCGGWGHMIGDEGSAYYIAHKAVRMLYHAADGILPRIEGATPEAVQASLAYLRAKMCEFYKLADPSDILPHLYANFAKANFAGFAAKVAEGADEGDLCCRQIFQKAGRWLGMHIRAALGNLSPAQRATLTEHPVEIVCVGSVWKSWAHIRAGFMAALTEEHPADGGLVVPAPALRTPYRLVELTMTAAVGAALISAGQAAVSIPVDRSRYVRVLFDSAASA</sequence>
<comment type="caution">
    <text evidence="6">The sequence shown here is derived from an EMBL/GenBank/DDBJ whole genome shotgun (WGS) entry which is preliminary data.</text>
</comment>
<dbReference type="Pfam" id="PF01869">
    <property type="entry name" value="BcrAD_BadFG"/>
    <property type="match status" value="1"/>
</dbReference>
<dbReference type="InterPro" id="IPR002731">
    <property type="entry name" value="ATPase_BadF"/>
</dbReference>
<comment type="similarity">
    <text evidence="1">Belongs to the eukaryotic-type N-acetylglucosamine kinase family.</text>
</comment>
<evidence type="ECO:0000256" key="3">
    <source>
        <dbReference type="ARBA" id="ARBA00014974"/>
    </source>
</evidence>
<keyword evidence="6" id="KW-0418">Kinase</keyword>
<evidence type="ECO:0000256" key="4">
    <source>
        <dbReference type="ARBA" id="ARBA00031123"/>
    </source>
</evidence>
<name>A0ABQ8UPH5_9EUKA</name>
<dbReference type="PANTHER" id="PTHR12862:SF0">
    <property type="entry name" value="N-ACETYL-D-GLUCOSAMINE KINASE"/>
    <property type="match status" value="1"/>
</dbReference>
<dbReference type="Gene3D" id="3.30.420.40">
    <property type="match status" value="2"/>
</dbReference>
<dbReference type="EMBL" id="JAPMOS010000013">
    <property type="protein sequence ID" value="KAJ4460356.1"/>
    <property type="molecule type" value="Genomic_DNA"/>
</dbReference>
<feature type="domain" description="ATPase BadF/BadG/BcrA/BcrD type" evidence="5">
    <location>
        <begin position="11"/>
        <end position="294"/>
    </location>
</feature>
<proteinExistence type="inferred from homology"/>
<dbReference type="SUPFAM" id="SSF53067">
    <property type="entry name" value="Actin-like ATPase domain"/>
    <property type="match status" value="2"/>
</dbReference>
<dbReference type="Proteomes" id="UP001141327">
    <property type="component" value="Unassembled WGS sequence"/>
</dbReference>
<reference evidence="6" key="1">
    <citation type="journal article" date="2022" name="bioRxiv">
        <title>Genomics of Preaxostyla Flagellates Illuminates Evolutionary Transitions and the Path Towards Mitochondrial Loss.</title>
        <authorList>
            <person name="Novak L.V.F."/>
            <person name="Treitli S.C."/>
            <person name="Pyrih J."/>
            <person name="Halakuc P."/>
            <person name="Pipaliya S.V."/>
            <person name="Vacek V."/>
            <person name="Brzon O."/>
            <person name="Soukal P."/>
            <person name="Eme L."/>
            <person name="Dacks J.B."/>
            <person name="Karnkowska A."/>
            <person name="Elias M."/>
            <person name="Hampl V."/>
        </authorList>
    </citation>
    <scope>NUCLEOTIDE SEQUENCE</scope>
    <source>
        <strain evidence="6">RCP-MX</strain>
    </source>
</reference>
<evidence type="ECO:0000256" key="2">
    <source>
        <dbReference type="ARBA" id="ARBA00012122"/>
    </source>
</evidence>
<accession>A0ABQ8UPH5</accession>
<dbReference type="InterPro" id="IPR043129">
    <property type="entry name" value="ATPase_NBD"/>
</dbReference>
<dbReference type="InterPro" id="IPR039758">
    <property type="entry name" value="NAGK-like"/>
</dbReference>
<evidence type="ECO:0000256" key="1">
    <source>
        <dbReference type="ARBA" id="ARBA00006198"/>
    </source>
</evidence>
<gene>
    <name evidence="6" type="ORF">PAPYR_3371</name>
</gene>
<dbReference type="PANTHER" id="PTHR12862">
    <property type="entry name" value="BADF TYPE ATPASE DOMAIN-CONTAINING PROTEIN"/>
    <property type="match status" value="1"/>
</dbReference>
<dbReference type="GO" id="GO:0016301">
    <property type="term" value="F:kinase activity"/>
    <property type="evidence" value="ECO:0007669"/>
    <property type="project" value="UniProtKB-KW"/>
</dbReference>
<keyword evidence="7" id="KW-1185">Reference proteome</keyword>
<evidence type="ECO:0000313" key="6">
    <source>
        <dbReference type="EMBL" id="KAJ4460356.1"/>
    </source>
</evidence>
<dbReference type="EC" id="2.7.1.59" evidence="2"/>
<keyword evidence="6" id="KW-0808">Transferase</keyword>
<protein>
    <recommendedName>
        <fullName evidence="3">N-acetyl-D-glucosamine kinase</fullName>
        <ecNumber evidence="2">2.7.1.59</ecNumber>
    </recommendedName>
    <alternativeName>
        <fullName evidence="4">GlcNAc kinase</fullName>
    </alternativeName>
</protein>
<evidence type="ECO:0000313" key="7">
    <source>
        <dbReference type="Proteomes" id="UP001141327"/>
    </source>
</evidence>
<organism evidence="6 7">
    <name type="scientific">Paratrimastix pyriformis</name>
    <dbReference type="NCBI Taxonomy" id="342808"/>
    <lineage>
        <taxon>Eukaryota</taxon>
        <taxon>Metamonada</taxon>
        <taxon>Preaxostyla</taxon>
        <taxon>Paratrimastigidae</taxon>
        <taxon>Paratrimastix</taxon>
    </lineage>
</organism>
<evidence type="ECO:0000259" key="5">
    <source>
        <dbReference type="Pfam" id="PF01869"/>
    </source>
</evidence>